<organism evidence="2 3">
    <name type="scientific">Anaeroselena agilis</name>
    <dbReference type="NCBI Taxonomy" id="3063788"/>
    <lineage>
        <taxon>Bacteria</taxon>
        <taxon>Bacillati</taxon>
        <taxon>Bacillota</taxon>
        <taxon>Negativicutes</taxon>
        <taxon>Acetonemataceae</taxon>
        <taxon>Anaeroselena</taxon>
    </lineage>
</organism>
<keyword evidence="1" id="KW-0472">Membrane</keyword>
<feature type="transmembrane region" description="Helical" evidence="1">
    <location>
        <begin position="15"/>
        <end position="34"/>
    </location>
</feature>
<dbReference type="EMBL" id="JAUOZS010000001">
    <property type="protein sequence ID" value="MDT8901800.1"/>
    <property type="molecule type" value="Genomic_DNA"/>
</dbReference>
<keyword evidence="1" id="KW-1133">Transmembrane helix</keyword>
<evidence type="ECO:0000313" key="3">
    <source>
        <dbReference type="Proteomes" id="UP001254848"/>
    </source>
</evidence>
<sequence>MAISLPKELSLKHKLMLFALVALLIFAAAWLFLLQPQRLRLAELDGRYRNEKRQVDTIEAHALAHPDPAKHMAELDARRRALDRMLPETPGVSDFLVAVEKAARASGVQIMQVKPAPVVSRNGYHETPLDLLVRGDFFQTVGFLKRLEDAPRFNSVPQLTMDMKPGGGLETKLQVVIYSVKK</sequence>
<evidence type="ECO:0000313" key="2">
    <source>
        <dbReference type="EMBL" id="MDT8901800.1"/>
    </source>
</evidence>
<accession>A0ABU3NYC7</accession>
<keyword evidence="3" id="KW-1185">Reference proteome</keyword>
<evidence type="ECO:0000256" key="1">
    <source>
        <dbReference type="SAM" id="Phobius"/>
    </source>
</evidence>
<dbReference type="InterPro" id="IPR007445">
    <property type="entry name" value="PilO"/>
</dbReference>
<gene>
    <name evidence="2" type="primary">pilO</name>
    <name evidence="2" type="ORF">Q4T40_11135</name>
</gene>
<keyword evidence="1" id="KW-0812">Transmembrane</keyword>
<dbReference type="Proteomes" id="UP001254848">
    <property type="component" value="Unassembled WGS sequence"/>
</dbReference>
<dbReference type="Gene3D" id="3.30.70.60">
    <property type="match status" value="1"/>
</dbReference>
<reference evidence="2 3" key="1">
    <citation type="submission" date="2023-07" db="EMBL/GenBank/DDBJ databases">
        <title>The novel representative of Negativicutes class, Anaeroselena agilis gen. nov. sp. nov.</title>
        <authorList>
            <person name="Prokofeva M.I."/>
            <person name="Elcheninov A.G."/>
            <person name="Klyukina A."/>
            <person name="Kublanov I.V."/>
            <person name="Frolov E.N."/>
            <person name="Podosokorskaya O.A."/>
        </authorList>
    </citation>
    <scope>NUCLEOTIDE SEQUENCE [LARGE SCALE GENOMIC DNA]</scope>
    <source>
        <strain evidence="2 3">4137-cl</strain>
    </source>
</reference>
<dbReference type="PANTHER" id="PTHR39555:SF1">
    <property type="entry name" value="TYPE IV PILUS INNER MEMBRANE COMPONENT PILO"/>
    <property type="match status" value="1"/>
</dbReference>
<dbReference type="PANTHER" id="PTHR39555">
    <property type="entry name" value="FIMBRIAL ASSEMBLY PROTEIN PILO-LIKE PROTEIN-RELATED"/>
    <property type="match status" value="1"/>
</dbReference>
<comment type="caution">
    <text evidence="2">The sequence shown here is derived from an EMBL/GenBank/DDBJ whole genome shotgun (WGS) entry which is preliminary data.</text>
</comment>
<name>A0ABU3NYC7_9FIRM</name>
<protein>
    <submittedName>
        <fullName evidence="2">Type 4a pilus biogenesis protein PilO</fullName>
    </submittedName>
</protein>
<dbReference type="InterPro" id="IPR014717">
    <property type="entry name" value="Transl_elong_EF1B/ribsomal_bS6"/>
</dbReference>
<dbReference type="RefSeq" id="WP_413780302.1">
    <property type="nucleotide sequence ID" value="NZ_JAUOZS010000001.1"/>
</dbReference>
<proteinExistence type="predicted"/>
<dbReference type="Pfam" id="PF04350">
    <property type="entry name" value="PilO"/>
    <property type="match status" value="1"/>
</dbReference>